<keyword evidence="1" id="KW-1133">Transmembrane helix</keyword>
<evidence type="ECO:0000313" key="2">
    <source>
        <dbReference type="EMBL" id="BDB99196.1"/>
    </source>
</evidence>
<accession>A0AAQ4CTR5</accession>
<evidence type="ECO:0000256" key="1">
    <source>
        <dbReference type="SAM" id="Phobius"/>
    </source>
</evidence>
<feature type="transmembrane region" description="Helical" evidence="1">
    <location>
        <begin position="196"/>
        <end position="218"/>
    </location>
</feature>
<dbReference type="GeneID" id="68866942"/>
<keyword evidence="3" id="KW-1185">Reference proteome</keyword>
<organism evidence="2 3">
    <name type="scientific">Saccharolobus caldissimus</name>
    <dbReference type="NCBI Taxonomy" id="1702097"/>
    <lineage>
        <taxon>Archaea</taxon>
        <taxon>Thermoproteota</taxon>
        <taxon>Thermoprotei</taxon>
        <taxon>Sulfolobales</taxon>
        <taxon>Sulfolobaceae</taxon>
        <taxon>Saccharolobus</taxon>
    </lineage>
</organism>
<dbReference type="AlphaFoldDB" id="A0AAQ4CTR5"/>
<dbReference type="Proteomes" id="UP001319921">
    <property type="component" value="Chromosome"/>
</dbReference>
<gene>
    <name evidence="2" type="ORF">SACC_22130</name>
</gene>
<keyword evidence="1" id="KW-0812">Transmembrane</keyword>
<evidence type="ECO:0000313" key="3">
    <source>
        <dbReference type="Proteomes" id="UP001319921"/>
    </source>
</evidence>
<dbReference type="EMBL" id="AP025226">
    <property type="protein sequence ID" value="BDB99196.1"/>
    <property type="molecule type" value="Genomic_DNA"/>
</dbReference>
<proteinExistence type="predicted"/>
<reference evidence="2 3" key="1">
    <citation type="journal article" date="2022" name="Microbiol. Resour. Announc.">
        <title>Complete Genome Sequence of the Hyperthermophilic and Acidophilic Archaeon Saccharolobus caldissimus Strain HS-3T.</title>
        <authorList>
            <person name="Sakai H.D."/>
            <person name="Kurosawa N."/>
        </authorList>
    </citation>
    <scope>NUCLEOTIDE SEQUENCE [LARGE SCALE GENOMIC DNA]</scope>
    <source>
        <strain evidence="2 3">JCM32116</strain>
    </source>
</reference>
<dbReference type="KEGG" id="scas:SACC_22130"/>
<name>A0AAQ4CTR5_9CREN</name>
<dbReference type="RefSeq" id="WP_229569532.1">
    <property type="nucleotide sequence ID" value="NZ_AP025226.1"/>
</dbReference>
<sequence>MYISFFFILLLLFPHAFVEYRVNIYVPSAHQSLSELLIETVEKIYSNDTFSYNLTVLVLNFSEIFPYTILYDNLTCPTQFFFISNPGKAVISREVILSLINESNGNFVYYGKSYIGYNEFDWYYFVNFTGVPYKIVLIQKNEYGQIVSNSTYILISSNIVNSKDKPIIPTGFKFVKGSSISSELQDNMNSVLDDSVGGYIILFNLILIPLLIGVRAYVYKHKKRYSN</sequence>
<keyword evidence="1" id="KW-0472">Membrane</keyword>
<protein>
    <submittedName>
        <fullName evidence="2">Uncharacterized protein</fullName>
    </submittedName>
</protein>